<keyword evidence="2" id="KW-1185">Reference proteome</keyword>
<dbReference type="Proteomes" id="UP000826234">
    <property type="component" value="Unassembled WGS sequence"/>
</dbReference>
<name>A0ABQ7TEC5_PHRPL</name>
<dbReference type="Pfam" id="PF15824">
    <property type="entry name" value="SPATA9"/>
    <property type="match status" value="2"/>
</dbReference>
<evidence type="ECO:0000313" key="2">
    <source>
        <dbReference type="Proteomes" id="UP000826234"/>
    </source>
</evidence>
<gene>
    <name evidence="1" type="ORF">JD844_008815</name>
</gene>
<accession>A0ABQ7TEC5</accession>
<comment type="caution">
    <text evidence="1">The sequence shown here is derived from an EMBL/GenBank/DDBJ whole genome shotgun (WGS) entry which is preliminary data.</text>
</comment>
<proteinExistence type="predicted"/>
<dbReference type="InterPro" id="IPR031659">
    <property type="entry name" value="SPATA9"/>
</dbReference>
<dbReference type="PANTHER" id="PTHR35669:SF1">
    <property type="entry name" value="SPERMATOGENESIS-ASSOCIATED PROTEIN 9"/>
    <property type="match status" value="1"/>
</dbReference>
<organism evidence="1 2">
    <name type="scientific">Phrynosoma platyrhinos</name>
    <name type="common">Desert horned lizard</name>
    <dbReference type="NCBI Taxonomy" id="52577"/>
    <lineage>
        <taxon>Eukaryota</taxon>
        <taxon>Metazoa</taxon>
        <taxon>Chordata</taxon>
        <taxon>Craniata</taxon>
        <taxon>Vertebrata</taxon>
        <taxon>Euteleostomi</taxon>
        <taxon>Lepidosauria</taxon>
        <taxon>Squamata</taxon>
        <taxon>Bifurcata</taxon>
        <taxon>Unidentata</taxon>
        <taxon>Episquamata</taxon>
        <taxon>Toxicofera</taxon>
        <taxon>Iguania</taxon>
        <taxon>Phrynosomatidae</taxon>
        <taxon>Phrynosomatinae</taxon>
        <taxon>Phrynosoma</taxon>
    </lineage>
</organism>
<dbReference type="PANTHER" id="PTHR35669">
    <property type="entry name" value="SPERMATOGENESIS-ASSOCIATED PROTEIN 9"/>
    <property type="match status" value="1"/>
</dbReference>
<sequence length="160" mass="17557">MALRPIGWICGEMVRKFAGQAEIIQRATLEIIDEIRDEFPNLLRLTSSNQNSTLFFYDVISYPAKTALTSAMCVSYAALIFLAISINKILGKIKNIVEAEKVSRESSSDNVDADGFHRANEAARCNATNPTQQGSSEFIIKAPKKGGSIQTLLSAIDQEN</sequence>
<protein>
    <recommendedName>
        <fullName evidence="3">Spermatogenesis-associated protein 9</fullName>
    </recommendedName>
</protein>
<reference evidence="1 2" key="1">
    <citation type="journal article" date="2022" name="Gigascience">
        <title>A chromosome-level genome assembly and annotation of the desert horned lizard, Phrynosoma platyrhinos, provides insight into chromosomal rearrangements among reptiles.</title>
        <authorList>
            <person name="Koochekian N."/>
            <person name="Ascanio A."/>
            <person name="Farleigh K."/>
            <person name="Card D.C."/>
            <person name="Schield D.R."/>
            <person name="Castoe T.A."/>
            <person name="Jezkova T."/>
        </authorList>
    </citation>
    <scope>NUCLEOTIDE SEQUENCE [LARGE SCALE GENOMIC DNA]</scope>
    <source>
        <strain evidence="1">NK-2021</strain>
    </source>
</reference>
<evidence type="ECO:0000313" key="1">
    <source>
        <dbReference type="EMBL" id="KAH0628096.1"/>
    </source>
</evidence>
<dbReference type="EMBL" id="JAIPUX010000439">
    <property type="protein sequence ID" value="KAH0628096.1"/>
    <property type="molecule type" value="Genomic_DNA"/>
</dbReference>
<evidence type="ECO:0008006" key="3">
    <source>
        <dbReference type="Google" id="ProtNLM"/>
    </source>
</evidence>